<dbReference type="Gramene" id="Mp2g15240.1">
    <property type="protein sequence ID" value="Mp2g15240.1.cds1"/>
    <property type="gene ID" value="Mp2g15240"/>
</dbReference>
<sequence>MLAPLVFEFFHVTRSVNFFARLKFLLENAEFVLKVFQFSQPFVHAVYHSSQEDNGAEHETLQFGITLEG</sequence>
<protein>
    <submittedName>
        <fullName evidence="1">Uncharacterized protein</fullName>
    </submittedName>
</protein>
<evidence type="ECO:0000313" key="1">
    <source>
        <dbReference type="EMBL" id="PTQ34168.1"/>
    </source>
</evidence>
<name>A0A2R6WJX9_MARPO</name>
<gene>
    <name evidence="1" type="ORF">MARPO_0082s0020</name>
</gene>
<evidence type="ECO:0000313" key="2">
    <source>
        <dbReference type="Proteomes" id="UP000244005"/>
    </source>
</evidence>
<proteinExistence type="predicted"/>
<dbReference type="EMBL" id="KZ772754">
    <property type="protein sequence ID" value="PTQ34168.1"/>
    <property type="molecule type" value="Genomic_DNA"/>
</dbReference>
<dbReference type="Proteomes" id="UP000244005">
    <property type="component" value="Unassembled WGS sequence"/>
</dbReference>
<keyword evidence="2" id="KW-1185">Reference proteome</keyword>
<dbReference type="AlphaFoldDB" id="A0A2R6WJX9"/>
<accession>A0A2R6WJX9</accession>
<reference evidence="2" key="1">
    <citation type="journal article" date="2017" name="Cell">
        <title>Insights into land plant evolution garnered from the Marchantia polymorpha genome.</title>
        <authorList>
            <person name="Bowman J.L."/>
            <person name="Kohchi T."/>
            <person name="Yamato K.T."/>
            <person name="Jenkins J."/>
            <person name="Shu S."/>
            <person name="Ishizaki K."/>
            <person name="Yamaoka S."/>
            <person name="Nishihama R."/>
            <person name="Nakamura Y."/>
            <person name="Berger F."/>
            <person name="Adam C."/>
            <person name="Aki S.S."/>
            <person name="Althoff F."/>
            <person name="Araki T."/>
            <person name="Arteaga-Vazquez M.A."/>
            <person name="Balasubrmanian S."/>
            <person name="Barry K."/>
            <person name="Bauer D."/>
            <person name="Boehm C.R."/>
            <person name="Briginshaw L."/>
            <person name="Caballero-Perez J."/>
            <person name="Catarino B."/>
            <person name="Chen F."/>
            <person name="Chiyoda S."/>
            <person name="Chovatia M."/>
            <person name="Davies K.M."/>
            <person name="Delmans M."/>
            <person name="Demura T."/>
            <person name="Dierschke T."/>
            <person name="Dolan L."/>
            <person name="Dorantes-Acosta A.E."/>
            <person name="Eklund D.M."/>
            <person name="Florent S.N."/>
            <person name="Flores-Sandoval E."/>
            <person name="Fujiyama A."/>
            <person name="Fukuzawa H."/>
            <person name="Galik B."/>
            <person name="Grimanelli D."/>
            <person name="Grimwood J."/>
            <person name="Grossniklaus U."/>
            <person name="Hamada T."/>
            <person name="Haseloff J."/>
            <person name="Hetherington A.J."/>
            <person name="Higo A."/>
            <person name="Hirakawa Y."/>
            <person name="Hundley H.N."/>
            <person name="Ikeda Y."/>
            <person name="Inoue K."/>
            <person name="Inoue S.I."/>
            <person name="Ishida S."/>
            <person name="Jia Q."/>
            <person name="Kakita M."/>
            <person name="Kanazawa T."/>
            <person name="Kawai Y."/>
            <person name="Kawashima T."/>
            <person name="Kennedy M."/>
            <person name="Kinose K."/>
            <person name="Kinoshita T."/>
            <person name="Kohara Y."/>
            <person name="Koide E."/>
            <person name="Komatsu K."/>
            <person name="Kopischke S."/>
            <person name="Kubo M."/>
            <person name="Kyozuka J."/>
            <person name="Lagercrantz U."/>
            <person name="Lin S.S."/>
            <person name="Lindquist E."/>
            <person name="Lipzen A.M."/>
            <person name="Lu C.W."/>
            <person name="De Luna E."/>
            <person name="Martienssen R.A."/>
            <person name="Minamino N."/>
            <person name="Mizutani M."/>
            <person name="Mizutani M."/>
            <person name="Mochizuki N."/>
            <person name="Monte I."/>
            <person name="Mosher R."/>
            <person name="Nagasaki H."/>
            <person name="Nakagami H."/>
            <person name="Naramoto S."/>
            <person name="Nishitani K."/>
            <person name="Ohtani M."/>
            <person name="Okamoto T."/>
            <person name="Okumura M."/>
            <person name="Phillips J."/>
            <person name="Pollak B."/>
            <person name="Reinders A."/>
            <person name="Rovekamp M."/>
            <person name="Sano R."/>
            <person name="Sawa S."/>
            <person name="Schmid M.W."/>
            <person name="Shirakawa M."/>
            <person name="Solano R."/>
            <person name="Spunde A."/>
            <person name="Suetsugu N."/>
            <person name="Sugano S."/>
            <person name="Sugiyama A."/>
            <person name="Sun R."/>
            <person name="Suzuki Y."/>
            <person name="Takenaka M."/>
            <person name="Takezawa D."/>
            <person name="Tomogane H."/>
            <person name="Tsuzuki M."/>
            <person name="Ueda T."/>
            <person name="Umeda M."/>
            <person name="Ward J.M."/>
            <person name="Watanabe Y."/>
            <person name="Yazaki K."/>
            <person name="Yokoyama R."/>
            <person name="Yoshitake Y."/>
            <person name="Yotsui I."/>
            <person name="Zachgo S."/>
            <person name="Schmutz J."/>
        </authorList>
    </citation>
    <scope>NUCLEOTIDE SEQUENCE [LARGE SCALE GENOMIC DNA]</scope>
    <source>
        <strain evidence="2">Tak-1</strain>
    </source>
</reference>
<organism evidence="1 2">
    <name type="scientific">Marchantia polymorpha</name>
    <name type="common">Common liverwort</name>
    <name type="synonym">Marchantia aquatica</name>
    <dbReference type="NCBI Taxonomy" id="3197"/>
    <lineage>
        <taxon>Eukaryota</taxon>
        <taxon>Viridiplantae</taxon>
        <taxon>Streptophyta</taxon>
        <taxon>Embryophyta</taxon>
        <taxon>Marchantiophyta</taxon>
        <taxon>Marchantiopsida</taxon>
        <taxon>Marchantiidae</taxon>
        <taxon>Marchantiales</taxon>
        <taxon>Marchantiaceae</taxon>
        <taxon>Marchantia</taxon>
    </lineage>
</organism>